<organism evidence="2 3">
    <name type="scientific">Ornithinimicrobium cryptoxanthini</name>
    <dbReference type="NCBI Taxonomy" id="2934161"/>
    <lineage>
        <taxon>Bacteria</taxon>
        <taxon>Bacillati</taxon>
        <taxon>Actinomycetota</taxon>
        <taxon>Actinomycetes</taxon>
        <taxon>Micrococcales</taxon>
        <taxon>Ornithinimicrobiaceae</taxon>
        <taxon>Ornithinimicrobium</taxon>
    </lineage>
</organism>
<dbReference type="Gene3D" id="3.10.450.50">
    <property type="match status" value="1"/>
</dbReference>
<dbReference type="InterPro" id="IPR032710">
    <property type="entry name" value="NTF2-like_dom_sf"/>
</dbReference>
<accession>A0ABY4YPN5</accession>
<dbReference type="SUPFAM" id="SSF54427">
    <property type="entry name" value="NTF2-like"/>
    <property type="match status" value="1"/>
</dbReference>
<dbReference type="Pfam" id="PF12680">
    <property type="entry name" value="SnoaL_2"/>
    <property type="match status" value="1"/>
</dbReference>
<sequence>MDLVEVTHRYYRAVDAGDVQGVLDWFADDCVYHRPGYGPMHGQPAIAAFYGGERVIESGSHQLDQLLVDGASVSVRGVFTGRLKDGSQVQVGFADFIDYDGDGRARQRRSYFDTPTV</sequence>
<gene>
    <name evidence="2" type="ORF">NF557_15285</name>
</gene>
<reference evidence="2" key="1">
    <citation type="submission" date="2022-06" db="EMBL/GenBank/DDBJ databases">
        <title>Ornithinimicrobium JY.X270.</title>
        <authorList>
            <person name="Huang Y."/>
        </authorList>
    </citation>
    <scope>NUCLEOTIDE SEQUENCE</scope>
    <source>
        <strain evidence="2">JY.X270</strain>
    </source>
</reference>
<evidence type="ECO:0000259" key="1">
    <source>
        <dbReference type="Pfam" id="PF12680"/>
    </source>
</evidence>
<name>A0ABY4YPN5_9MICO</name>
<protein>
    <submittedName>
        <fullName evidence="2">Nuclear transport factor 2 family protein</fullName>
    </submittedName>
</protein>
<proteinExistence type="predicted"/>
<dbReference type="InterPro" id="IPR037401">
    <property type="entry name" value="SnoaL-like"/>
</dbReference>
<dbReference type="Proteomes" id="UP001056535">
    <property type="component" value="Chromosome"/>
</dbReference>
<dbReference type="RefSeq" id="WP_252624241.1">
    <property type="nucleotide sequence ID" value="NZ_CP099490.1"/>
</dbReference>
<feature type="domain" description="SnoaL-like" evidence="1">
    <location>
        <begin position="8"/>
        <end position="104"/>
    </location>
</feature>
<evidence type="ECO:0000313" key="2">
    <source>
        <dbReference type="EMBL" id="USQ78102.1"/>
    </source>
</evidence>
<dbReference type="EMBL" id="CP099490">
    <property type="protein sequence ID" value="USQ78102.1"/>
    <property type="molecule type" value="Genomic_DNA"/>
</dbReference>
<evidence type="ECO:0000313" key="3">
    <source>
        <dbReference type="Proteomes" id="UP001056535"/>
    </source>
</evidence>
<keyword evidence="3" id="KW-1185">Reference proteome</keyword>